<keyword evidence="1" id="KW-0472">Membrane</keyword>
<keyword evidence="1" id="KW-0812">Transmembrane</keyword>
<feature type="transmembrane region" description="Helical" evidence="1">
    <location>
        <begin position="35"/>
        <end position="68"/>
    </location>
</feature>
<gene>
    <name evidence="2" type="ORF">V6N11_025624</name>
</gene>
<evidence type="ECO:0000313" key="2">
    <source>
        <dbReference type="EMBL" id="KAK9028464.1"/>
    </source>
</evidence>
<accession>A0ABR2SU19</accession>
<sequence>MGFVLYAILIWRPQFILFTNVLIHKRCSWRQRLMCVSLLGLSMAATIGYNMLLMSLIQIRILLVMLLWNMWNRRNMWTHDAKLVLARILVENTRMLLFDLVAA</sequence>
<keyword evidence="1" id="KW-1133">Transmembrane helix</keyword>
<protein>
    <submittedName>
        <fullName evidence="2">Uncharacterized protein</fullName>
    </submittedName>
</protein>
<evidence type="ECO:0000256" key="1">
    <source>
        <dbReference type="SAM" id="Phobius"/>
    </source>
</evidence>
<reference evidence="2 3" key="1">
    <citation type="journal article" date="2024" name="G3 (Bethesda)">
        <title>Genome assembly of Hibiscus sabdariffa L. provides insights into metabolisms of medicinal natural products.</title>
        <authorList>
            <person name="Kim T."/>
        </authorList>
    </citation>
    <scope>NUCLEOTIDE SEQUENCE [LARGE SCALE GENOMIC DNA]</scope>
    <source>
        <strain evidence="2">TK-2024</strain>
        <tissue evidence="2">Old leaves</tissue>
    </source>
</reference>
<proteinExistence type="predicted"/>
<feature type="transmembrane region" description="Helical" evidence="1">
    <location>
        <begin position="6"/>
        <end position="23"/>
    </location>
</feature>
<comment type="caution">
    <text evidence="2">The sequence shown here is derived from an EMBL/GenBank/DDBJ whole genome shotgun (WGS) entry which is preliminary data.</text>
</comment>
<evidence type="ECO:0000313" key="3">
    <source>
        <dbReference type="Proteomes" id="UP001396334"/>
    </source>
</evidence>
<dbReference type="EMBL" id="JBBPBN010000011">
    <property type="protein sequence ID" value="KAK9028464.1"/>
    <property type="molecule type" value="Genomic_DNA"/>
</dbReference>
<keyword evidence="3" id="KW-1185">Reference proteome</keyword>
<organism evidence="2 3">
    <name type="scientific">Hibiscus sabdariffa</name>
    <name type="common">roselle</name>
    <dbReference type="NCBI Taxonomy" id="183260"/>
    <lineage>
        <taxon>Eukaryota</taxon>
        <taxon>Viridiplantae</taxon>
        <taxon>Streptophyta</taxon>
        <taxon>Embryophyta</taxon>
        <taxon>Tracheophyta</taxon>
        <taxon>Spermatophyta</taxon>
        <taxon>Magnoliopsida</taxon>
        <taxon>eudicotyledons</taxon>
        <taxon>Gunneridae</taxon>
        <taxon>Pentapetalae</taxon>
        <taxon>rosids</taxon>
        <taxon>malvids</taxon>
        <taxon>Malvales</taxon>
        <taxon>Malvaceae</taxon>
        <taxon>Malvoideae</taxon>
        <taxon>Hibiscus</taxon>
    </lineage>
</organism>
<dbReference type="Proteomes" id="UP001396334">
    <property type="component" value="Unassembled WGS sequence"/>
</dbReference>
<name>A0ABR2SU19_9ROSI</name>